<sequence length="228" mass="25196">MDDFFNPAPENSAPASEPAAVASDPAADFLGGEVAAVADINEAPEELTVDSESPVDLAGEFPAAATEEPVEIMEEDALRGMLSSAPSELPETRTDPSQIVNSMNLADERISQLNSESESVRKWRQENEQRIAQTDAKESSDLEEWKSTAKSQIDEFYKTYEAENQKRKNQNRTSTASQPPSLDDPKKAWQQIGDFIDFNASRQAKETNKDRMKSLLFKLKTTPPVKAV</sequence>
<dbReference type="Pfam" id="PF01086">
    <property type="entry name" value="Clathrin_lg_ch"/>
    <property type="match status" value="1"/>
</dbReference>
<organism evidence="8 9">
    <name type="scientific">Oikopleura dioica</name>
    <name type="common">Tunicate</name>
    <dbReference type="NCBI Taxonomy" id="34765"/>
    <lineage>
        <taxon>Eukaryota</taxon>
        <taxon>Metazoa</taxon>
        <taxon>Chordata</taxon>
        <taxon>Tunicata</taxon>
        <taxon>Appendicularia</taxon>
        <taxon>Copelata</taxon>
        <taxon>Oikopleuridae</taxon>
        <taxon>Oikopleura</taxon>
    </lineage>
</organism>
<comment type="similarity">
    <text evidence="2 6">Belongs to the clathrin light chain family.</text>
</comment>
<evidence type="ECO:0000256" key="1">
    <source>
        <dbReference type="ARBA" id="ARBA00004180"/>
    </source>
</evidence>
<dbReference type="InterPro" id="IPR000996">
    <property type="entry name" value="Clathrin_L-chain"/>
</dbReference>
<name>A0ABN7SC46_OIKDI</name>
<evidence type="ECO:0000313" key="9">
    <source>
        <dbReference type="Proteomes" id="UP001158576"/>
    </source>
</evidence>
<evidence type="ECO:0000313" key="8">
    <source>
        <dbReference type="EMBL" id="CAG5094507.1"/>
    </source>
</evidence>
<evidence type="ECO:0000256" key="2">
    <source>
        <dbReference type="ARBA" id="ARBA00005263"/>
    </source>
</evidence>
<feature type="compositionally biased region" description="Polar residues" evidence="7">
    <location>
        <begin position="171"/>
        <end position="180"/>
    </location>
</feature>
<evidence type="ECO:0000256" key="7">
    <source>
        <dbReference type="SAM" id="MobiDB-lite"/>
    </source>
</evidence>
<keyword evidence="5 6" id="KW-0968">Cytoplasmic vesicle</keyword>
<feature type="region of interest" description="Disordered" evidence="7">
    <location>
        <begin position="1"/>
        <end position="22"/>
    </location>
</feature>
<dbReference type="PANTHER" id="PTHR10639">
    <property type="entry name" value="CLATHRIN LIGHT CHAIN"/>
    <property type="match status" value="1"/>
</dbReference>
<feature type="compositionally biased region" description="Basic and acidic residues" evidence="7">
    <location>
        <begin position="118"/>
        <end position="166"/>
    </location>
</feature>
<gene>
    <name evidence="8" type="ORF">OKIOD_LOCUS5179</name>
</gene>
<accession>A0ABN7SC46</accession>
<evidence type="ECO:0000256" key="5">
    <source>
        <dbReference type="ARBA" id="ARBA00023329"/>
    </source>
</evidence>
<evidence type="ECO:0000256" key="4">
    <source>
        <dbReference type="ARBA" id="ARBA00023176"/>
    </source>
</evidence>
<dbReference type="PANTHER" id="PTHR10639:SF7">
    <property type="entry name" value="CLATHRIN LIGHT CHAIN"/>
    <property type="match status" value="1"/>
</dbReference>
<protein>
    <recommendedName>
        <fullName evidence="6">Clathrin light chain</fullName>
    </recommendedName>
</protein>
<reference evidence="8 9" key="1">
    <citation type="submission" date="2021-04" db="EMBL/GenBank/DDBJ databases">
        <authorList>
            <person name="Bliznina A."/>
        </authorList>
    </citation>
    <scope>NUCLEOTIDE SEQUENCE [LARGE SCALE GENOMIC DNA]</scope>
</reference>
<dbReference type="Proteomes" id="UP001158576">
    <property type="component" value="Chromosome XSR"/>
</dbReference>
<evidence type="ECO:0000256" key="3">
    <source>
        <dbReference type="ARBA" id="ARBA00023136"/>
    </source>
</evidence>
<keyword evidence="4 6" id="KW-0168">Coated pit</keyword>
<keyword evidence="9" id="KW-1185">Reference proteome</keyword>
<dbReference type="EMBL" id="OU015569">
    <property type="protein sequence ID" value="CAG5094507.1"/>
    <property type="molecule type" value="Genomic_DNA"/>
</dbReference>
<comment type="function">
    <text evidence="6">Clathrin is the major protein of the polyhedral coat of coated pits and vesicles.</text>
</comment>
<keyword evidence="3 6" id="KW-0472">Membrane</keyword>
<comment type="subcellular location">
    <subcellularLocation>
        <location evidence="1 6">Cytoplasmic vesicle membrane</location>
        <topology evidence="1 6">Peripheral membrane protein</topology>
        <orientation evidence="1 6">Cytoplasmic side</orientation>
    </subcellularLocation>
    <subcellularLocation>
        <location evidence="6">Membrane</location>
        <location evidence="6">Coated pit</location>
        <topology evidence="6">Peripheral membrane protein</topology>
        <orientation evidence="6">Cytoplasmic side</orientation>
    </subcellularLocation>
    <text evidence="6">Cytoplasmic face of coated pits and vesicles.</text>
</comment>
<evidence type="ECO:0000256" key="6">
    <source>
        <dbReference type="RuleBase" id="RU363137"/>
    </source>
</evidence>
<feature type="region of interest" description="Disordered" evidence="7">
    <location>
        <begin position="108"/>
        <end position="190"/>
    </location>
</feature>
<proteinExistence type="inferred from homology"/>